<gene>
    <name evidence="2" type="ORF">AABB92_11115</name>
    <name evidence="3" type="ORF">HU668_16275</name>
    <name evidence="4" type="ORF">PANT111_460070</name>
</gene>
<dbReference type="Proteomes" id="UP001468095">
    <property type="component" value="Unassembled WGS sequence"/>
</dbReference>
<dbReference type="Proteomes" id="UP000433737">
    <property type="component" value="Unassembled WGS sequence"/>
</dbReference>
<dbReference type="GeneID" id="57346753"/>
<reference evidence="2 7" key="3">
    <citation type="submission" date="2024-04" db="EMBL/GenBank/DDBJ databases">
        <authorList>
            <person name="Suleimanova A.D."/>
            <person name="Pudova D.S."/>
            <person name="Shagimardanova E.I."/>
            <person name="Sharipova M.R."/>
        </authorList>
    </citation>
    <scope>NUCLEOTIDE SEQUENCE [LARGE SCALE GENOMIC DNA]</scope>
    <source>
        <strain evidence="2 7">3.1</strain>
    </source>
</reference>
<feature type="compositionally biased region" description="Basic and acidic residues" evidence="1">
    <location>
        <begin position="59"/>
        <end position="71"/>
    </location>
</feature>
<name>A0A653Z6Q1_9GAMM</name>
<evidence type="ECO:0000313" key="4">
    <source>
        <dbReference type="EMBL" id="VXC50540.1"/>
    </source>
</evidence>
<dbReference type="RefSeq" id="WP_031377531.1">
    <property type="nucleotide sequence ID" value="NZ_CAUQFK010000118.1"/>
</dbReference>
<reference evidence="4 5" key="1">
    <citation type="submission" date="2019-10" db="EMBL/GenBank/DDBJ databases">
        <authorList>
            <person name="Karimi E."/>
        </authorList>
    </citation>
    <scope>NUCLEOTIDE SEQUENCE [LARGE SCALE GENOMIC DNA]</scope>
    <source>
        <strain evidence="4">Pantoea sp. 111</strain>
    </source>
</reference>
<comment type="caution">
    <text evidence="3">The sequence shown here is derived from an EMBL/GenBank/DDBJ whole genome shotgun (WGS) entry which is preliminary data.</text>
</comment>
<protein>
    <recommendedName>
        <fullName evidence="8">YjbD family (DUF3811)</fullName>
    </recommendedName>
</protein>
<evidence type="ECO:0000313" key="5">
    <source>
        <dbReference type="Proteomes" id="UP000433737"/>
    </source>
</evidence>
<keyword evidence="7" id="KW-1185">Reference proteome</keyword>
<dbReference type="EMBL" id="JBCGBG010000002">
    <property type="protein sequence ID" value="MEL7696200.1"/>
    <property type="molecule type" value="Genomic_DNA"/>
</dbReference>
<feature type="region of interest" description="Disordered" evidence="1">
    <location>
        <begin position="57"/>
        <end position="84"/>
    </location>
</feature>
<dbReference type="EMBL" id="JABWPM010000020">
    <property type="protein sequence ID" value="NUY98015.1"/>
    <property type="molecule type" value="Genomic_DNA"/>
</dbReference>
<evidence type="ECO:0000256" key="1">
    <source>
        <dbReference type="SAM" id="MobiDB-lite"/>
    </source>
</evidence>
<evidence type="ECO:0000313" key="7">
    <source>
        <dbReference type="Proteomes" id="UP001468095"/>
    </source>
</evidence>
<evidence type="ECO:0000313" key="6">
    <source>
        <dbReference type="Proteomes" id="UP000566985"/>
    </source>
</evidence>
<evidence type="ECO:0000313" key="2">
    <source>
        <dbReference type="EMBL" id="MEL7696200.1"/>
    </source>
</evidence>
<reference evidence="3 6" key="2">
    <citation type="submission" date="2020-05" db="EMBL/GenBank/DDBJ databases">
        <title>Whole Genome Sequences of Enterobacteriales Associated with the International Space Station.</title>
        <authorList>
            <person name="Bharadwaj A."/>
            <person name="Daudu R."/>
            <person name="Singh N."/>
            <person name="Wood J."/>
            <person name="Debieu M."/>
            <person name="Mason C."/>
            <person name="Wang C."/>
            <person name="Venkateswaran K."/>
        </authorList>
    </citation>
    <scope>NUCLEOTIDE SEQUENCE [LARGE SCALE GENOMIC DNA]</scope>
    <source>
        <strain evidence="3 6">IF5SW-B1</strain>
    </source>
</reference>
<accession>A0A653Z6Q1</accession>
<organism evidence="3 6">
    <name type="scientific">Pantoea brenneri</name>
    <dbReference type="NCBI Taxonomy" id="472694"/>
    <lineage>
        <taxon>Bacteria</taxon>
        <taxon>Pseudomonadati</taxon>
        <taxon>Pseudomonadota</taxon>
        <taxon>Gammaproteobacteria</taxon>
        <taxon>Enterobacterales</taxon>
        <taxon>Erwiniaceae</taxon>
        <taxon>Pantoea</taxon>
    </lineage>
</organism>
<sequence length="102" mass="11842">MNDKKMISIDQFNADERLAVEETFNGLVQKYRQRTGKEPDSKKEKEFNTEARQLIMSNKLEKERAQAEKEKKKPLRRKKPSSLAASEVGDFNWAASVVKGRR</sequence>
<evidence type="ECO:0000313" key="3">
    <source>
        <dbReference type="EMBL" id="NUY98015.1"/>
    </source>
</evidence>
<dbReference type="Proteomes" id="UP000566985">
    <property type="component" value="Unassembled WGS sequence"/>
</dbReference>
<evidence type="ECO:0008006" key="8">
    <source>
        <dbReference type="Google" id="ProtNLM"/>
    </source>
</evidence>
<proteinExistence type="predicted"/>
<dbReference type="EMBL" id="CABWMH010000041">
    <property type="protein sequence ID" value="VXC50540.1"/>
    <property type="molecule type" value="Genomic_DNA"/>
</dbReference>
<dbReference type="AlphaFoldDB" id="A0A653Z6Q1"/>